<keyword evidence="3 5" id="KW-1133">Transmembrane helix</keyword>
<evidence type="ECO:0000256" key="1">
    <source>
        <dbReference type="ARBA" id="ARBA00004141"/>
    </source>
</evidence>
<evidence type="ECO:0000256" key="4">
    <source>
        <dbReference type="ARBA" id="ARBA00023136"/>
    </source>
</evidence>
<feature type="transmembrane region" description="Helical" evidence="5">
    <location>
        <begin position="287"/>
        <end position="307"/>
    </location>
</feature>
<feature type="transmembrane region" description="Helical" evidence="5">
    <location>
        <begin position="370"/>
        <end position="399"/>
    </location>
</feature>
<dbReference type="eggNOG" id="COG0659">
    <property type="taxonomic scope" value="Bacteria"/>
</dbReference>
<feature type="transmembrane region" description="Helical" evidence="5">
    <location>
        <begin position="58"/>
        <end position="77"/>
    </location>
</feature>
<dbReference type="STRING" id="546266.NEIMUCOT_06587"/>
<evidence type="ECO:0000313" key="8">
    <source>
        <dbReference type="Proteomes" id="UP000003344"/>
    </source>
</evidence>
<dbReference type="InterPro" id="IPR001902">
    <property type="entry name" value="SLC26A/SulP_fam"/>
</dbReference>
<evidence type="ECO:0000259" key="6">
    <source>
        <dbReference type="Pfam" id="PF00916"/>
    </source>
</evidence>
<name>D3A0Z6_NEIM2</name>
<sequence>MARRSSENAVWTSILTFQTTLICPNPIKYKNIHTSGVPLTMKSHQKKQALGSLFKSNFASGLVVFLVALPLCLGIALASGAPPLSGVLAGIVGGIVIGSLSTSHISVSGPAAGLAAIILATITELGSFELFLCAGLIAGAIQLLLGFIRAGSLAEYIPVSVIEGMLAGIGVIIIMKQIPFALGSSGSLAAPAALFADIHTGSLLVAGVSMAILIVWDKVPALKNIKTLPAALVAVGAGILMNQWFVASGSSLAILAGQLVQLPVPDTWREAAAMLTLPNFSGFGNSYVWMTGITIAIVASIETLLCIEAADRLDTRRRITDTNRELRAQGAGNIVSSLIGGLPITSVVVRSSANANAGATHKLSAVIHGVLLLVCVLAIPFILNMIPLSTLAAVLLLVGYKLAKPATFLHFWHKGLYQFIPFAATLIAVVALDLLKGVGIGLAISIIFILQGNMKRAYYLSREELAEADEISLELAEEVSFLNKAAIKKTLKNIRPGSKVTINAERSSYIAGDVLELIEDFANVFAKENDIDVVLKGFKSDYDHEGRDHHSHVRVGHSASI</sequence>
<dbReference type="PANTHER" id="PTHR11814">
    <property type="entry name" value="SULFATE TRANSPORTER"/>
    <property type="match status" value="1"/>
</dbReference>
<feature type="transmembrane region" description="Helical" evidence="5">
    <location>
        <begin position="84"/>
        <end position="105"/>
    </location>
</feature>
<feature type="transmembrane region" description="Helical" evidence="5">
    <location>
        <begin position="156"/>
        <end position="178"/>
    </location>
</feature>
<feature type="transmembrane region" description="Helical" evidence="5">
    <location>
        <begin position="419"/>
        <end position="450"/>
    </location>
</feature>
<keyword evidence="4 5" id="KW-0472">Membrane</keyword>
<dbReference type="Proteomes" id="UP000003344">
    <property type="component" value="Unassembled WGS sequence"/>
</dbReference>
<dbReference type="Pfam" id="PF00916">
    <property type="entry name" value="Sulfate_transp"/>
    <property type="match status" value="1"/>
</dbReference>
<dbReference type="EMBL" id="ACDX02000036">
    <property type="protein sequence ID" value="EFC86999.1"/>
    <property type="molecule type" value="Genomic_DNA"/>
</dbReference>
<dbReference type="GO" id="GO:0016020">
    <property type="term" value="C:membrane"/>
    <property type="evidence" value="ECO:0007669"/>
    <property type="project" value="UniProtKB-SubCell"/>
</dbReference>
<feature type="domain" description="SLC26A/SulP transporter" evidence="6">
    <location>
        <begin position="54"/>
        <end position="423"/>
    </location>
</feature>
<accession>D3A0Z6</accession>
<feature type="transmembrane region" description="Helical" evidence="5">
    <location>
        <begin position="228"/>
        <end position="246"/>
    </location>
</feature>
<proteinExistence type="predicted"/>
<dbReference type="GO" id="GO:0055085">
    <property type="term" value="P:transmembrane transport"/>
    <property type="evidence" value="ECO:0007669"/>
    <property type="project" value="InterPro"/>
</dbReference>
<comment type="subcellular location">
    <subcellularLocation>
        <location evidence="1">Membrane</location>
        <topology evidence="1">Multi-pass membrane protein</topology>
    </subcellularLocation>
</comment>
<keyword evidence="2 5" id="KW-0812">Transmembrane</keyword>
<reference evidence="7 8" key="1">
    <citation type="submission" date="2009-10" db="EMBL/GenBank/DDBJ databases">
        <authorList>
            <person name="Weinstock G."/>
            <person name="Sodergren E."/>
            <person name="Clifton S."/>
            <person name="Fulton L."/>
            <person name="Fulton B."/>
            <person name="Courtney L."/>
            <person name="Fronick C."/>
            <person name="Harrison M."/>
            <person name="Strong C."/>
            <person name="Farmer C."/>
            <person name="Delahaunty K."/>
            <person name="Markovic C."/>
            <person name="Hall O."/>
            <person name="Minx P."/>
            <person name="Tomlinson C."/>
            <person name="Mitreva M."/>
            <person name="Nelson J."/>
            <person name="Hou S."/>
            <person name="Wollam A."/>
            <person name="Pepin K.H."/>
            <person name="Johnson M."/>
            <person name="Bhonagiri V."/>
            <person name="Nash W.E."/>
            <person name="Warren W."/>
            <person name="Chinwalla A."/>
            <person name="Mardis E.R."/>
            <person name="Wilson R.K."/>
        </authorList>
    </citation>
    <scope>NUCLEOTIDE SEQUENCE [LARGE SCALE GENOMIC DNA]</scope>
    <source>
        <strain evidence="8">ATCC 25996 / DSM 4631 / NCTC 10774 / M26</strain>
    </source>
</reference>
<protein>
    <submittedName>
        <fullName evidence="7">Inorganic anion transporter, SulP family</fullName>
    </submittedName>
</protein>
<evidence type="ECO:0000256" key="5">
    <source>
        <dbReference type="SAM" id="Phobius"/>
    </source>
</evidence>
<evidence type="ECO:0000256" key="3">
    <source>
        <dbReference type="ARBA" id="ARBA00022989"/>
    </source>
</evidence>
<evidence type="ECO:0000313" key="7">
    <source>
        <dbReference type="EMBL" id="EFC86999.1"/>
    </source>
</evidence>
<dbReference type="InterPro" id="IPR011547">
    <property type="entry name" value="SLC26A/SulP_dom"/>
</dbReference>
<evidence type="ECO:0000256" key="2">
    <source>
        <dbReference type="ARBA" id="ARBA00022692"/>
    </source>
</evidence>
<feature type="transmembrane region" description="Helical" evidence="5">
    <location>
        <begin position="198"/>
        <end position="216"/>
    </location>
</feature>
<feature type="transmembrane region" description="Helical" evidence="5">
    <location>
        <begin position="111"/>
        <end position="144"/>
    </location>
</feature>
<dbReference type="AlphaFoldDB" id="D3A0Z6"/>
<comment type="caution">
    <text evidence="7">The sequence shown here is derived from an EMBL/GenBank/DDBJ whole genome shotgun (WGS) entry which is preliminary data.</text>
</comment>
<organism evidence="7 8">
    <name type="scientific">Neisseria mucosa (strain ATCC 25996 / DSM 4631 / NCTC 10774 / M26)</name>
    <dbReference type="NCBI Taxonomy" id="546266"/>
    <lineage>
        <taxon>Bacteria</taxon>
        <taxon>Pseudomonadati</taxon>
        <taxon>Pseudomonadota</taxon>
        <taxon>Betaproteobacteria</taxon>
        <taxon>Neisseriales</taxon>
        <taxon>Neisseriaceae</taxon>
        <taxon>Neisseria</taxon>
    </lineage>
</organism>
<gene>
    <name evidence="7" type="ORF">NEIMUCOT_06587</name>
</gene>